<dbReference type="EMBL" id="GL888479">
    <property type="protein sequence ID" value="EGI60386.1"/>
    <property type="molecule type" value="Genomic_DNA"/>
</dbReference>
<dbReference type="InterPro" id="IPR017907">
    <property type="entry name" value="Znf_RING_CS"/>
</dbReference>
<dbReference type="PROSITE" id="PS00518">
    <property type="entry name" value="ZF_RING_1"/>
    <property type="match status" value="1"/>
</dbReference>
<feature type="region of interest" description="Disordered" evidence="5">
    <location>
        <begin position="97"/>
        <end position="128"/>
    </location>
</feature>
<dbReference type="AlphaFoldDB" id="F4WZE2"/>
<dbReference type="InterPro" id="IPR011011">
    <property type="entry name" value="Znf_FYVE_PHD"/>
</dbReference>
<feature type="domain" description="RING-type" evidence="6">
    <location>
        <begin position="14"/>
        <end position="62"/>
    </location>
</feature>
<evidence type="ECO:0000256" key="1">
    <source>
        <dbReference type="ARBA" id="ARBA00022723"/>
    </source>
</evidence>
<accession>F4WZE2</accession>
<evidence type="ECO:0000256" key="2">
    <source>
        <dbReference type="ARBA" id="ARBA00022771"/>
    </source>
</evidence>
<dbReference type="SUPFAM" id="SSF57903">
    <property type="entry name" value="FYVE/PHD zinc finger"/>
    <property type="match status" value="1"/>
</dbReference>
<gene>
    <name evidence="7" type="ORF">G5I_11364</name>
</gene>
<evidence type="ECO:0000256" key="3">
    <source>
        <dbReference type="ARBA" id="ARBA00022833"/>
    </source>
</evidence>
<reference evidence="7" key="1">
    <citation type="submission" date="2011-02" db="EMBL/GenBank/DDBJ databases">
        <title>The genome of the leaf-cutting ant Acromyrmex echinatior suggests key adaptations to social evolution and fungus farming.</title>
        <authorList>
            <person name="Nygaard S."/>
            <person name="Zhang G."/>
        </authorList>
    </citation>
    <scope>NUCLEOTIDE SEQUENCE</scope>
</reference>
<evidence type="ECO:0000256" key="5">
    <source>
        <dbReference type="SAM" id="MobiDB-lite"/>
    </source>
</evidence>
<dbReference type="InterPro" id="IPR001841">
    <property type="entry name" value="Znf_RING"/>
</dbReference>
<dbReference type="InParanoid" id="F4WZE2"/>
<evidence type="ECO:0000313" key="7">
    <source>
        <dbReference type="EMBL" id="EGI60386.1"/>
    </source>
</evidence>
<keyword evidence="2 4" id="KW-0863">Zinc-finger</keyword>
<keyword evidence="8" id="KW-1185">Reference proteome</keyword>
<dbReference type="Proteomes" id="UP000007755">
    <property type="component" value="Unassembled WGS sequence"/>
</dbReference>
<dbReference type="OrthoDB" id="10059918at2759"/>
<evidence type="ECO:0000256" key="4">
    <source>
        <dbReference type="PROSITE-ProRule" id="PRU00175"/>
    </source>
</evidence>
<dbReference type="Gene3D" id="3.30.40.10">
    <property type="entry name" value="Zinc/RING finger domain, C3HC4 (zinc finger)"/>
    <property type="match status" value="1"/>
</dbReference>
<evidence type="ECO:0000313" key="8">
    <source>
        <dbReference type="Proteomes" id="UP000007755"/>
    </source>
</evidence>
<name>F4WZE2_ACREC</name>
<organism evidence="8">
    <name type="scientific">Acromyrmex echinatior</name>
    <name type="common">Panamanian leafcutter ant</name>
    <name type="synonym">Acromyrmex octospinosus echinatior</name>
    <dbReference type="NCBI Taxonomy" id="103372"/>
    <lineage>
        <taxon>Eukaryota</taxon>
        <taxon>Metazoa</taxon>
        <taxon>Ecdysozoa</taxon>
        <taxon>Arthropoda</taxon>
        <taxon>Hexapoda</taxon>
        <taxon>Insecta</taxon>
        <taxon>Pterygota</taxon>
        <taxon>Neoptera</taxon>
        <taxon>Endopterygota</taxon>
        <taxon>Hymenoptera</taxon>
        <taxon>Apocrita</taxon>
        <taxon>Aculeata</taxon>
        <taxon>Formicoidea</taxon>
        <taxon>Formicidae</taxon>
        <taxon>Myrmicinae</taxon>
        <taxon>Acromyrmex</taxon>
    </lineage>
</organism>
<feature type="non-terminal residue" evidence="7">
    <location>
        <position position="1"/>
    </location>
</feature>
<dbReference type="GO" id="GO:0008270">
    <property type="term" value="F:zinc ion binding"/>
    <property type="evidence" value="ECO:0007669"/>
    <property type="project" value="UniProtKB-KW"/>
</dbReference>
<evidence type="ECO:0000259" key="6">
    <source>
        <dbReference type="PROSITE" id="PS50089"/>
    </source>
</evidence>
<sequence>KSEAGGKISSGDDCRICRKSFSPEEVSRICCECQHKVCEDCASYSTTTNSDDLSSWTCSVCRRKIASRDQPIVTQESTDSMLDVPCLEALHRRHSDARLGPTGSQIGTLGSGLAPPRSPEIRRHSDVSPASLKELEKVSKNSIYDDICFPELND</sequence>
<dbReference type="PROSITE" id="PS50089">
    <property type="entry name" value="ZF_RING_2"/>
    <property type="match status" value="1"/>
</dbReference>
<keyword evidence="1" id="KW-0479">Metal-binding</keyword>
<dbReference type="STRING" id="103372.F4WZE2"/>
<keyword evidence="3" id="KW-0862">Zinc</keyword>
<protein>
    <recommendedName>
        <fullName evidence="6">RING-type domain-containing protein</fullName>
    </recommendedName>
</protein>
<dbReference type="eggNOG" id="KOG3528">
    <property type="taxonomic scope" value="Eukaryota"/>
</dbReference>
<proteinExistence type="predicted"/>
<dbReference type="InterPro" id="IPR013083">
    <property type="entry name" value="Znf_RING/FYVE/PHD"/>
</dbReference>